<dbReference type="SMART" id="SM00849">
    <property type="entry name" value="Lactamase_B"/>
    <property type="match status" value="1"/>
</dbReference>
<feature type="region of interest" description="Disordered" evidence="1">
    <location>
        <begin position="45"/>
        <end position="64"/>
    </location>
</feature>
<dbReference type="InterPro" id="IPR050855">
    <property type="entry name" value="NDM-1-like"/>
</dbReference>
<proteinExistence type="predicted"/>
<feature type="domain" description="Metallo-beta-lactamase" evidence="2">
    <location>
        <begin position="73"/>
        <end position="236"/>
    </location>
</feature>
<evidence type="ECO:0000256" key="1">
    <source>
        <dbReference type="SAM" id="MobiDB-lite"/>
    </source>
</evidence>
<dbReference type="Gene3D" id="3.60.15.10">
    <property type="entry name" value="Ribonuclease Z/Hydroxyacylglutathione hydrolase-like"/>
    <property type="match status" value="1"/>
</dbReference>
<keyword evidence="4" id="KW-1185">Reference proteome</keyword>
<dbReference type="Pfam" id="PF00753">
    <property type="entry name" value="Lactamase_B"/>
    <property type="match status" value="1"/>
</dbReference>
<evidence type="ECO:0000313" key="3">
    <source>
        <dbReference type="EMBL" id="GIM70192.1"/>
    </source>
</evidence>
<name>A0A919SD35_9ACTN</name>
<dbReference type="Proteomes" id="UP000680865">
    <property type="component" value="Unassembled WGS sequence"/>
</dbReference>
<organism evidence="3 4">
    <name type="scientific">Winogradskya consettensis</name>
    <dbReference type="NCBI Taxonomy" id="113560"/>
    <lineage>
        <taxon>Bacteria</taxon>
        <taxon>Bacillati</taxon>
        <taxon>Actinomycetota</taxon>
        <taxon>Actinomycetes</taxon>
        <taxon>Micromonosporales</taxon>
        <taxon>Micromonosporaceae</taxon>
        <taxon>Winogradskya</taxon>
    </lineage>
</organism>
<dbReference type="AlphaFoldDB" id="A0A919SD35"/>
<gene>
    <name evidence="3" type="ORF">Aco04nite_18980</name>
</gene>
<dbReference type="InterPro" id="IPR036866">
    <property type="entry name" value="RibonucZ/Hydroxyglut_hydro"/>
</dbReference>
<accession>A0A919SD35</accession>
<dbReference type="EMBL" id="BOQP01000008">
    <property type="protein sequence ID" value="GIM70192.1"/>
    <property type="molecule type" value="Genomic_DNA"/>
</dbReference>
<dbReference type="CDD" id="cd07721">
    <property type="entry name" value="yflN-like_MBL-fold"/>
    <property type="match status" value="1"/>
</dbReference>
<protein>
    <recommendedName>
        <fullName evidence="2">Metallo-beta-lactamase domain-containing protein</fullName>
    </recommendedName>
</protein>
<comment type="caution">
    <text evidence="3">The sequence shown here is derived from an EMBL/GenBank/DDBJ whole genome shotgun (WGS) entry which is preliminary data.</text>
</comment>
<evidence type="ECO:0000313" key="4">
    <source>
        <dbReference type="Proteomes" id="UP000680865"/>
    </source>
</evidence>
<evidence type="ECO:0000259" key="2">
    <source>
        <dbReference type="SMART" id="SM00849"/>
    </source>
</evidence>
<dbReference type="InterPro" id="IPR006311">
    <property type="entry name" value="TAT_signal"/>
</dbReference>
<sequence>MAGRQLRGKPAARRKLGDMITRRRLLFTAGSGVLGVALLGSCSEKPENAAPAPSSSSSSSGGTGGWQRVNLSFVSAYLLIRGNEAAVVDLGTAGSADAIGSALTAAGSGWGEVKHVILTHNHGDHAGGLAGVEPQVNAVFYAGVADVAGIKAAKSPVGLKDGDEVFGLQIIGTPGHTAGHISVFDPSTGTLVAGDALRTTDGLAGADPQYTADPGQAALSVRKLSALPVTTILPGHGDPLTTGAAEALKKLAATP</sequence>
<dbReference type="SUPFAM" id="SSF56281">
    <property type="entry name" value="Metallo-hydrolase/oxidoreductase"/>
    <property type="match status" value="1"/>
</dbReference>
<dbReference type="PANTHER" id="PTHR42951">
    <property type="entry name" value="METALLO-BETA-LACTAMASE DOMAIN-CONTAINING"/>
    <property type="match status" value="1"/>
</dbReference>
<dbReference type="PANTHER" id="PTHR42951:SF17">
    <property type="entry name" value="METALLO-BETA-LACTAMASE DOMAIN-CONTAINING PROTEIN"/>
    <property type="match status" value="1"/>
</dbReference>
<dbReference type="InterPro" id="IPR001279">
    <property type="entry name" value="Metallo-B-lactamas"/>
</dbReference>
<dbReference type="PROSITE" id="PS51318">
    <property type="entry name" value="TAT"/>
    <property type="match status" value="1"/>
</dbReference>
<reference evidence="3" key="1">
    <citation type="submission" date="2021-03" db="EMBL/GenBank/DDBJ databases">
        <title>Whole genome shotgun sequence of Actinoplanes consettensis NBRC 14913.</title>
        <authorList>
            <person name="Komaki H."/>
            <person name="Tamura T."/>
        </authorList>
    </citation>
    <scope>NUCLEOTIDE SEQUENCE</scope>
    <source>
        <strain evidence="3">NBRC 14913</strain>
    </source>
</reference>